<reference evidence="2 3" key="1">
    <citation type="submission" date="2019-01" db="EMBL/GenBank/DDBJ databases">
        <title>Genomic insights into the origins and evolution of symbiotic genes in the Phaseolus vulgaris microsymbionts.</title>
        <authorList>
            <person name="Tong W."/>
        </authorList>
    </citation>
    <scope>NUCLEOTIDE SEQUENCE [LARGE SCALE GENOMIC DNA]</scope>
    <source>
        <strain evidence="2 3">FH23</strain>
        <plasmid evidence="3">prapfh23d</plasmid>
    </source>
</reference>
<dbReference type="KEGG" id="rad:CO657_35995"/>
<evidence type="ECO:0000313" key="2">
    <source>
        <dbReference type="EMBL" id="QAS83173.1"/>
    </source>
</evidence>
<accession>A0AAE6C568</accession>
<organism evidence="2 3">
    <name type="scientific">Rhizobium acidisoli</name>
    <dbReference type="NCBI Taxonomy" id="1538158"/>
    <lineage>
        <taxon>Bacteria</taxon>
        <taxon>Pseudomonadati</taxon>
        <taxon>Pseudomonadota</taxon>
        <taxon>Alphaproteobacteria</taxon>
        <taxon>Hyphomicrobiales</taxon>
        <taxon>Rhizobiaceae</taxon>
        <taxon>Rhizobium/Agrobacterium group</taxon>
        <taxon>Rhizobium</taxon>
    </lineage>
</organism>
<protein>
    <submittedName>
        <fullName evidence="2">Uncharacterized protein</fullName>
    </submittedName>
</protein>
<keyword evidence="2" id="KW-0614">Plasmid</keyword>
<name>A0AAE6C568_9HYPH</name>
<proteinExistence type="predicted"/>
<feature type="region of interest" description="Disordered" evidence="1">
    <location>
        <begin position="12"/>
        <end position="31"/>
    </location>
</feature>
<dbReference type="EMBL" id="CP035002">
    <property type="protein sequence ID" value="QAS83173.1"/>
    <property type="molecule type" value="Genomic_DNA"/>
</dbReference>
<geneLocation type="plasmid" evidence="3">
    <name>prapfh23d</name>
</geneLocation>
<dbReference type="AlphaFoldDB" id="A0AAE6C568"/>
<dbReference type="Proteomes" id="UP000220927">
    <property type="component" value="Plasmid pRapFH23d"/>
</dbReference>
<keyword evidence="3" id="KW-1185">Reference proteome</keyword>
<gene>
    <name evidence="2" type="ORF">CO657_35995</name>
</gene>
<evidence type="ECO:0000313" key="3">
    <source>
        <dbReference type="Proteomes" id="UP000220927"/>
    </source>
</evidence>
<evidence type="ECO:0000256" key="1">
    <source>
        <dbReference type="SAM" id="MobiDB-lite"/>
    </source>
</evidence>
<sequence>MHLLPQSFVFQATQSSSQGAPDGTAAPPPSRCSILSKSLPHLLPRQAFSFSDTIKLEFRRYSRLPCSTGSQDVETIVDSYDSRDEMISASSIRDVRSQRTPAERI</sequence>